<keyword evidence="2" id="KW-1185">Reference proteome</keyword>
<proteinExistence type="predicted"/>
<name>A0ABW8D4H6_9GAMM</name>
<dbReference type="EMBL" id="JBGORX010000001">
    <property type="protein sequence ID" value="MFJ1267607.1"/>
    <property type="molecule type" value="Genomic_DNA"/>
</dbReference>
<gene>
    <name evidence="1" type="ORF">ACD661_03430</name>
</gene>
<dbReference type="InterPro" id="IPR009858">
    <property type="entry name" value="DUF1415"/>
</dbReference>
<comment type="caution">
    <text evidence="1">The sequence shown here is derived from an EMBL/GenBank/DDBJ whole genome shotgun (WGS) entry which is preliminary data.</text>
</comment>
<reference evidence="1 2" key="1">
    <citation type="submission" date="2024-08" db="EMBL/GenBank/DDBJ databases">
        <title>Draft Genome Sequence of Legionella lytica strain DSB2004, Isolated From a Fire Sprinkler System.</title>
        <authorList>
            <person name="Everhart A.D."/>
            <person name="Kidane D.T."/>
            <person name="Farone A.L."/>
            <person name="Farone M.B."/>
        </authorList>
    </citation>
    <scope>NUCLEOTIDE SEQUENCE [LARGE SCALE GENOMIC DNA]</scope>
    <source>
        <strain evidence="1 2">DSB2004</strain>
    </source>
</reference>
<organism evidence="1 2">
    <name type="scientific">Legionella lytica</name>
    <dbReference type="NCBI Taxonomy" id="96232"/>
    <lineage>
        <taxon>Bacteria</taxon>
        <taxon>Pseudomonadati</taxon>
        <taxon>Pseudomonadota</taxon>
        <taxon>Gammaproteobacteria</taxon>
        <taxon>Legionellales</taxon>
        <taxon>Legionellaceae</taxon>
        <taxon>Legionella</taxon>
    </lineage>
</organism>
<dbReference type="RefSeq" id="WP_400186317.1">
    <property type="nucleotide sequence ID" value="NZ_JBGORX010000001.1"/>
</dbReference>
<dbReference type="Pfam" id="PF07209">
    <property type="entry name" value="DUF1415"/>
    <property type="match status" value="1"/>
</dbReference>
<protein>
    <submittedName>
        <fullName evidence="1">DUF1415 domain-containing protein</fullName>
    </submittedName>
</protein>
<evidence type="ECO:0000313" key="2">
    <source>
        <dbReference type="Proteomes" id="UP001615550"/>
    </source>
</evidence>
<accession>A0ABW8D4H6</accession>
<dbReference type="Proteomes" id="UP001615550">
    <property type="component" value="Unassembled WGS sequence"/>
</dbReference>
<sequence length="176" mass="20215">MYIKQTVEWIQSMVIGLNLCPFAKREMNNDAARIEASSATVIEDALADFMMEVEFLQTNPTTGTTVLIYPHILSDFFEYLDFVDLANDLLIKSGYEGIYQIATFHPAYCFLGVNADDVTNYTNRSPYPMLHLLREEMLDQAIAYYGDTDVISENNMRLLRELGLVEVKKRLEQCMK</sequence>
<evidence type="ECO:0000313" key="1">
    <source>
        <dbReference type="EMBL" id="MFJ1267607.1"/>
    </source>
</evidence>